<feature type="chain" id="PRO_5003154765" evidence="2">
    <location>
        <begin position="21"/>
        <end position="547"/>
    </location>
</feature>
<organism evidence="3 4">
    <name type="scientific">Halobacteriovorax marinus (strain ATCC BAA-682 / DSM 15412 / SJ)</name>
    <name type="common">Bacteriovorax marinus</name>
    <dbReference type="NCBI Taxonomy" id="862908"/>
    <lineage>
        <taxon>Bacteria</taxon>
        <taxon>Pseudomonadati</taxon>
        <taxon>Bdellovibrionota</taxon>
        <taxon>Bacteriovoracia</taxon>
        <taxon>Bacteriovoracales</taxon>
        <taxon>Halobacteriovoraceae</taxon>
        <taxon>Halobacteriovorax</taxon>
    </lineage>
</organism>
<feature type="compositionally biased region" description="Low complexity" evidence="1">
    <location>
        <begin position="127"/>
        <end position="142"/>
    </location>
</feature>
<evidence type="ECO:0000313" key="4">
    <source>
        <dbReference type="Proteomes" id="UP000008963"/>
    </source>
</evidence>
<feature type="region of interest" description="Disordered" evidence="1">
    <location>
        <begin position="108"/>
        <end position="147"/>
    </location>
</feature>
<feature type="signal peptide" evidence="2">
    <location>
        <begin position="1"/>
        <end position="20"/>
    </location>
</feature>
<accession>E1WZA2</accession>
<evidence type="ECO:0000256" key="2">
    <source>
        <dbReference type="SAM" id="SignalP"/>
    </source>
</evidence>
<keyword evidence="2" id="KW-0732">Signal</keyword>
<keyword evidence="4" id="KW-1185">Reference proteome</keyword>
<dbReference type="EMBL" id="FQ312005">
    <property type="protein sequence ID" value="CBW27790.1"/>
    <property type="molecule type" value="Genomic_DNA"/>
</dbReference>
<reference evidence="4" key="1">
    <citation type="journal article" date="2013" name="ISME J.">
        <title>A small predatory core genome in the divergent marine Bacteriovorax marinus SJ and the terrestrial Bdellovibrio bacteriovorus.</title>
        <authorList>
            <person name="Crossman L.C."/>
            <person name="Chen H."/>
            <person name="Cerdeno-Tarraga A.M."/>
            <person name="Brooks K."/>
            <person name="Quail M.A."/>
            <person name="Pineiro S.A."/>
            <person name="Hobley L."/>
            <person name="Sockett R.E."/>
            <person name="Bentley S.D."/>
            <person name="Parkhill J."/>
            <person name="Williams H.N."/>
            <person name="Stine O.C."/>
        </authorList>
    </citation>
    <scope>NUCLEOTIDE SEQUENCE [LARGE SCALE GENOMIC DNA]</scope>
    <source>
        <strain evidence="4">ATCC BAA-682 / DSM 15412 / SJ</strain>
    </source>
</reference>
<dbReference type="OrthoDB" id="5294761at2"/>
<feature type="region of interest" description="Disordered" evidence="1">
    <location>
        <begin position="442"/>
        <end position="486"/>
    </location>
</feature>
<gene>
    <name evidence="3" type="ordered locus">BMS_3028</name>
</gene>
<evidence type="ECO:0000256" key="1">
    <source>
        <dbReference type="SAM" id="MobiDB-lite"/>
    </source>
</evidence>
<dbReference type="AlphaFoldDB" id="E1WZA2"/>
<name>E1WZA2_HALMS</name>
<dbReference type="RefSeq" id="WP_014245561.1">
    <property type="nucleotide sequence ID" value="NC_016620.1"/>
</dbReference>
<dbReference type="STRING" id="862908.BMS_3028"/>
<protein>
    <submittedName>
        <fullName evidence="3">Exported protein</fullName>
    </submittedName>
</protein>
<dbReference type="KEGG" id="bmx:BMS_3028"/>
<evidence type="ECO:0000313" key="3">
    <source>
        <dbReference type="EMBL" id="CBW27790.1"/>
    </source>
</evidence>
<dbReference type="Proteomes" id="UP000008963">
    <property type="component" value="Chromosome"/>
</dbReference>
<dbReference type="HOGENOM" id="CLU_497625_0_0_7"/>
<dbReference type="PATRIC" id="fig|862908.3.peg.2896"/>
<feature type="compositionally biased region" description="Low complexity" evidence="1">
    <location>
        <begin position="443"/>
        <end position="458"/>
    </location>
</feature>
<proteinExistence type="predicted"/>
<sequence length="547" mass="60157">MKRKLLITLLTMTLSLQIGAQAVMDTKYGPDHDPSNLTDQDKDLSENFVHDQRVQRIYEEECTADSDTEDACLGNKADPKFMGMKSSMVSALSKAYVMIMGTAGGELSTTKSEWAKSSAEKAKEAEAASSGDANNSGNNNANGEKDEQKDYCKYIPMATEAIGMFNTTSDQQTLSSLPSKEDTQQRDSLLKAAANHDSRAKTAKIQTTGWGAGTACYVGMLSLSSASWGSTSNLMKLGASTLLTKFYYDQIGAHEDYAEKTRAIANKLPGKGDCNPITERECFCEEETSKKRPDYAQYCVPQINGKPIAYTSEIVTCVDNQLKEDPDCKCAQTNTCIDEKVMTTITGFNGQSFLSSPALSDFSSLSKGELTGKNLSSTQTNLNNALAKLRELDSKVELEPNTILSPAQKSEAKFLQEMGLPANLATKVATTSVSPEAKKNMAKFNGNFNNSRRNYSNSNRKKKSNVLTFSGGDGINSNQRKATTKKPDFLSRFGLKKKKKKNNQAVLKFAEQAEKQAQISKNSDRKIFDIISRRYQVSGWRRLEYIK</sequence>